<evidence type="ECO:0000313" key="10">
    <source>
        <dbReference type="EMBL" id="KRY52457.1"/>
    </source>
</evidence>
<dbReference type="CDD" id="cd02022">
    <property type="entry name" value="DPCK"/>
    <property type="match status" value="1"/>
</dbReference>
<evidence type="ECO:0000256" key="6">
    <source>
        <dbReference type="ARBA" id="ARBA00032836"/>
    </source>
</evidence>
<dbReference type="Pfam" id="PF01467">
    <property type="entry name" value="CTP_transf_like"/>
    <property type="match status" value="1"/>
</dbReference>
<dbReference type="SUPFAM" id="SSF53036">
    <property type="entry name" value="Eukaryotic RPB5 N-terminal domain"/>
    <property type="match status" value="1"/>
</dbReference>
<dbReference type="OrthoDB" id="5913859at2759"/>
<protein>
    <recommendedName>
        <fullName evidence="1">DNA-directed RNA polymerases I, II, and III subunit RPABC1</fullName>
    </recommendedName>
    <alternativeName>
        <fullName evidence="6">RPB5 homolog</fullName>
    </alternativeName>
</protein>
<dbReference type="InterPro" id="IPR027417">
    <property type="entry name" value="P-loop_NTPase"/>
</dbReference>
<dbReference type="GO" id="GO:0005524">
    <property type="term" value="F:ATP binding"/>
    <property type="evidence" value="ECO:0007669"/>
    <property type="project" value="UniProtKB-KW"/>
</dbReference>
<dbReference type="CDD" id="cd05327">
    <property type="entry name" value="retinol-DH_like_SDR_c_like"/>
    <property type="match status" value="1"/>
</dbReference>
<organism evidence="10 11">
    <name type="scientific">Trichinella britovi</name>
    <name type="common">Parasitic roundworm</name>
    <dbReference type="NCBI Taxonomy" id="45882"/>
    <lineage>
        <taxon>Eukaryota</taxon>
        <taxon>Metazoa</taxon>
        <taxon>Ecdysozoa</taxon>
        <taxon>Nematoda</taxon>
        <taxon>Enoplea</taxon>
        <taxon>Dorylaimia</taxon>
        <taxon>Trichinellida</taxon>
        <taxon>Trichinellidae</taxon>
        <taxon>Trichinella</taxon>
    </lineage>
</organism>
<dbReference type="GO" id="GO:0004140">
    <property type="term" value="F:dephospho-CoA kinase activity"/>
    <property type="evidence" value="ECO:0007669"/>
    <property type="project" value="InterPro"/>
</dbReference>
<proteinExistence type="inferred from homology"/>
<dbReference type="InterPro" id="IPR002347">
    <property type="entry name" value="SDR_fam"/>
</dbReference>
<dbReference type="FunFam" id="3.40.1340.10:FF:000001">
    <property type="entry name" value="DNA-directed RNA polymerases I, II, and III subunit RPABC1"/>
    <property type="match status" value="1"/>
</dbReference>
<dbReference type="InterPro" id="IPR000783">
    <property type="entry name" value="RNA_pol_subH/Rpb5_C"/>
</dbReference>
<dbReference type="Gene3D" id="3.90.940.20">
    <property type="entry name" value="RPB5-like RNA polymerase subunit"/>
    <property type="match status" value="1"/>
</dbReference>
<keyword evidence="2" id="KW-0804">Transcription</keyword>
<dbReference type="PRINTS" id="PR00081">
    <property type="entry name" value="GDHRDH"/>
</dbReference>
<gene>
    <name evidence="10" type="primary">COASY</name>
    <name evidence="10" type="ORF">T03_1151</name>
</gene>
<dbReference type="GO" id="GO:0006351">
    <property type="term" value="P:DNA-templated transcription"/>
    <property type="evidence" value="ECO:0007669"/>
    <property type="project" value="InterPro"/>
</dbReference>
<keyword evidence="11" id="KW-1185">Reference proteome</keyword>
<feature type="domain" description="RNA polymerase Rpb5 N-terminal" evidence="9">
    <location>
        <begin position="15"/>
        <end position="104"/>
    </location>
</feature>
<dbReference type="PANTHER" id="PTHR43157:SF31">
    <property type="entry name" value="PHOSPHATIDYLINOSITOL-GLYCAN BIOSYNTHESIS CLASS F PROTEIN"/>
    <property type="match status" value="1"/>
</dbReference>
<name>A0A0V1CT31_TRIBR</name>
<dbReference type="InterPro" id="IPR001977">
    <property type="entry name" value="Depp_CoAkinase"/>
</dbReference>
<dbReference type="Pfam" id="PF03871">
    <property type="entry name" value="RNA_pol_Rpb5_N"/>
    <property type="match status" value="1"/>
</dbReference>
<evidence type="ECO:0000259" key="9">
    <source>
        <dbReference type="Pfam" id="PF03871"/>
    </source>
</evidence>
<keyword evidence="4" id="KW-0067">ATP-binding</keyword>
<feature type="domain" description="Cytidyltransferase-like" evidence="8">
    <location>
        <begin position="680"/>
        <end position="822"/>
    </location>
</feature>
<dbReference type="PROSITE" id="PS51219">
    <property type="entry name" value="DPCK"/>
    <property type="match status" value="1"/>
</dbReference>
<dbReference type="Pfam" id="PF00106">
    <property type="entry name" value="adh_short"/>
    <property type="match status" value="1"/>
</dbReference>
<dbReference type="FunFam" id="3.40.50.620:FF:000089">
    <property type="entry name" value="Bifunctional coenzyme A synthase"/>
    <property type="match status" value="1"/>
</dbReference>
<dbReference type="GO" id="GO:0016491">
    <property type="term" value="F:oxidoreductase activity"/>
    <property type="evidence" value="ECO:0007669"/>
    <property type="project" value="UniProtKB-KW"/>
</dbReference>
<evidence type="ECO:0000256" key="4">
    <source>
        <dbReference type="ARBA" id="ARBA00022840"/>
    </source>
</evidence>
<accession>A0A0V1CT31</accession>
<dbReference type="SUPFAM" id="SSF55287">
    <property type="entry name" value="RPB5-like RNA polymerase subunit"/>
    <property type="match status" value="1"/>
</dbReference>
<dbReference type="PANTHER" id="PTHR43157">
    <property type="entry name" value="PHOSPHATIDYLINOSITOL-GLYCAN BIOSYNTHESIS CLASS F PROTEIN-RELATED"/>
    <property type="match status" value="1"/>
</dbReference>
<dbReference type="SUPFAM" id="SSF52540">
    <property type="entry name" value="P-loop containing nucleoside triphosphate hydrolases"/>
    <property type="match status" value="1"/>
</dbReference>
<feature type="non-terminal residue" evidence="10">
    <location>
        <position position="1"/>
    </location>
</feature>
<dbReference type="SUPFAM" id="SSF52374">
    <property type="entry name" value="Nucleotidylyl transferase"/>
    <property type="match status" value="1"/>
</dbReference>
<reference evidence="10 11" key="1">
    <citation type="submission" date="2015-01" db="EMBL/GenBank/DDBJ databases">
        <title>Evolution of Trichinella species and genotypes.</title>
        <authorList>
            <person name="Korhonen P.K."/>
            <person name="Edoardo P."/>
            <person name="Giuseppe L.R."/>
            <person name="Gasser R.B."/>
        </authorList>
    </citation>
    <scope>NUCLEOTIDE SEQUENCE [LARGE SCALE GENOMIC DNA]</scope>
    <source>
        <strain evidence="10">ISS120</strain>
    </source>
</reference>
<dbReference type="GO" id="GO:0015937">
    <property type="term" value="P:coenzyme A biosynthetic process"/>
    <property type="evidence" value="ECO:0007669"/>
    <property type="project" value="InterPro"/>
</dbReference>
<evidence type="ECO:0000259" key="8">
    <source>
        <dbReference type="Pfam" id="PF01467"/>
    </source>
</evidence>
<dbReference type="GO" id="GO:0000428">
    <property type="term" value="C:DNA-directed RNA polymerase complex"/>
    <property type="evidence" value="ECO:0007669"/>
    <property type="project" value="UniProtKB-KW"/>
</dbReference>
<feature type="domain" description="RNA polymerase subunit H/Rpb5 C-terminal" evidence="7">
    <location>
        <begin position="148"/>
        <end position="201"/>
    </location>
</feature>
<dbReference type="GO" id="GO:0003899">
    <property type="term" value="F:DNA-directed RNA polymerase activity"/>
    <property type="evidence" value="ECO:0007669"/>
    <property type="project" value="InterPro"/>
</dbReference>
<dbReference type="EMBL" id="JYDI01000105">
    <property type="protein sequence ID" value="KRY52457.1"/>
    <property type="molecule type" value="Genomic_DNA"/>
</dbReference>
<evidence type="ECO:0000313" key="11">
    <source>
        <dbReference type="Proteomes" id="UP000054653"/>
    </source>
</evidence>
<dbReference type="InterPro" id="IPR004821">
    <property type="entry name" value="Cyt_trans-like"/>
</dbReference>
<evidence type="ECO:0000256" key="2">
    <source>
        <dbReference type="ARBA" id="ARBA00022478"/>
    </source>
</evidence>
<dbReference type="InterPro" id="IPR035913">
    <property type="entry name" value="RPB5-like_sf"/>
</dbReference>
<dbReference type="Gene3D" id="3.40.50.300">
    <property type="entry name" value="P-loop containing nucleotide triphosphate hydrolases"/>
    <property type="match status" value="1"/>
</dbReference>
<dbReference type="GO" id="GO:0003677">
    <property type="term" value="F:DNA binding"/>
    <property type="evidence" value="ECO:0007669"/>
    <property type="project" value="InterPro"/>
</dbReference>
<dbReference type="SUPFAM" id="SSF51735">
    <property type="entry name" value="NAD(P)-binding Rossmann-fold domains"/>
    <property type="match status" value="1"/>
</dbReference>
<dbReference type="InterPro" id="IPR036710">
    <property type="entry name" value="RNA_pol_Rpb5_N_sf"/>
</dbReference>
<dbReference type="Pfam" id="PF01121">
    <property type="entry name" value="CoaE"/>
    <property type="match status" value="1"/>
</dbReference>
<dbReference type="InterPro" id="IPR014729">
    <property type="entry name" value="Rossmann-like_a/b/a_fold"/>
</dbReference>
<keyword evidence="3" id="KW-0547">Nucleotide-binding</keyword>
<keyword evidence="2" id="KW-0240">DNA-directed RNA polymerase</keyword>
<dbReference type="InterPro" id="IPR005571">
    <property type="entry name" value="RNA_pol_Rpb5_N"/>
</dbReference>
<evidence type="ECO:0000259" key="7">
    <source>
        <dbReference type="Pfam" id="PF01191"/>
    </source>
</evidence>
<dbReference type="NCBIfam" id="TIGR00152">
    <property type="entry name" value="dephospho-CoA kinase"/>
    <property type="match status" value="1"/>
</dbReference>
<dbReference type="Gene3D" id="3.40.50.720">
    <property type="entry name" value="NAD(P)-binding Rossmann-like Domain"/>
    <property type="match status" value="1"/>
</dbReference>
<dbReference type="Proteomes" id="UP000054653">
    <property type="component" value="Unassembled WGS sequence"/>
</dbReference>
<comment type="caution">
    <text evidence="10">The sequence shown here is derived from an EMBL/GenBank/DDBJ whole genome shotgun (WGS) entry which is preliminary data.</text>
</comment>
<dbReference type="Pfam" id="PF01191">
    <property type="entry name" value="RNA_pol_Rpb5_C"/>
    <property type="match status" value="1"/>
</dbReference>
<dbReference type="Gene3D" id="3.40.1340.10">
    <property type="entry name" value="RNA polymerase, Rpb5, N-terminal domain"/>
    <property type="match status" value="1"/>
</dbReference>
<evidence type="ECO:0000256" key="1">
    <source>
        <dbReference type="ARBA" id="ARBA00020809"/>
    </source>
</evidence>
<evidence type="ECO:0000256" key="3">
    <source>
        <dbReference type="ARBA" id="ARBA00022741"/>
    </source>
</evidence>
<keyword evidence="5" id="KW-0560">Oxidoreductase</keyword>
<dbReference type="InterPro" id="IPR036291">
    <property type="entry name" value="NAD(P)-bd_dom_sf"/>
</dbReference>
<dbReference type="HAMAP" id="MF_00376">
    <property type="entry name" value="Dephospho_CoA_kinase"/>
    <property type="match status" value="1"/>
</dbReference>
<evidence type="ECO:0000256" key="5">
    <source>
        <dbReference type="ARBA" id="ARBA00023002"/>
    </source>
</evidence>
<sequence>LSCVVTVVFFMAEDDREIFRLWKIRQNAFQMCRDRGFLVTSYELDQSFEDFVRQYGDRPSEGKPARSDLSFLVSHEEDAAENLFVYFADERKVGIKTIKNVCLRLQSENMSRAIMIVQEPMTAIARHSVADLSPKYKLEQFLEAELMVNIIRHELVPRHVIMSSKEKDELLDRYKIKEHQLPRIQSTDPVARYYGVVRGQLYLFSFYFKGSQFYGKEKCKGRIYVVTGANSGIGKEIVRELNYRGAVVYMACRSMEKGYSAIDDLVKLGCSADRLHILELDQSSFESVKAFVDKLNNLTNKLDGIVLNAGVMYVPRYQLTKDGHEYIWQVNYLSAVLLCESLIPLLEKCRDEGRVVIISSNAHLWINDLNIYSIDRRNYWSSVKAYGRSKLAQVMYTVARSAMLRREGYLVTINACHPGVVNTPLFRQVPILGSSTFQSVIAPFAWYFLKNAKDGAQTPLYCLLSKELGSVSGKYFCEMKQAEVNPLVENSEARQALFEYSLEACNLFKDEKAVLRFQMNSTGLLILTQRSSTLKIGIEFLLLKACQHVKGTLFISVHENLVRQLTTENIWNFVQHTYNASCSLDKSLDVRLMVDSLKRVGDYKRKLNPETCLLLDCDLSQLGDFFTSKERLHLPMQMVMLHFDKQLADMSGLPTQMTTFCSMEKFSKAPQTLPMYKHIVLGGTFDRMHDGHKFLLTIALLLTKRQLTCGITCGSMLTNKFLSELIQPVKERCKIVEQFLTDVDPSVRLDIVPIEDSFGPSIDDASMDCIVGSEETASGILRVNEKRKNKNLPELAAYAVSLLQVTQKNDGVNKLSSSEARKQLLGSTLRPFEKLKSKSESKPFIIGLTGGIASGKSKIAEYLNHWGACVIDCDKIGHQSYSPNTVVYEKLVNTFGKRIVNQCTGEIDRGCLGKIVFSNPAALKELNEIVWPEILSLVKFQLDSMKERKKIVVIEAAVLIQAGWQNFVDEVWASFIPVDEAVKRLVERNKLTEEDARRRLNAQLSNDEIIKNSHVVFCSLWHYNCTKMQALDHLLQKHGVICGNASICDHSAHSTFDGPMR</sequence>
<dbReference type="AlphaFoldDB" id="A0A0V1CT31"/>
<dbReference type="Gene3D" id="3.40.50.620">
    <property type="entry name" value="HUPs"/>
    <property type="match status" value="1"/>
</dbReference>